<dbReference type="GO" id="GO:0003824">
    <property type="term" value="F:catalytic activity"/>
    <property type="evidence" value="ECO:0007669"/>
    <property type="project" value="UniProtKB-ARBA"/>
</dbReference>
<dbReference type="InterPro" id="IPR050471">
    <property type="entry name" value="AB_hydrolase"/>
</dbReference>
<dbReference type="EMBL" id="CADCVU010000097">
    <property type="protein sequence ID" value="CAA9498561.1"/>
    <property type="molecule type" value="Genomic_DNA"/>
</dbReference>
<protein>
    <recommendedName>
        <fullName evidence="2">AB hydrolase-1 domain-containing protein</fullName>
    </recommendedName>
</protein>
<feature type="domain" description="AB hydrolase-1" evidence="2">
    <location>
        <begin position="20"/>
        <end position="247"/>
    </location>
</feature>
<dbReference type="AlphaFoldDB" id="A0A6J4SHD4"/>
<evidence type="ECO:0000259" key="2">
    <source>
        <dbReference type="Pfam" id="PF00561"/>
    </source>
</evidence>
<proteinExistence type="predicted"/>
<gene>
    <name evidence="3" type="ORF">AVDCRST_MAG45-1143</name>
</gene>
<feature type="compositionally biased region" description="Basic and acidic residues" evidence="1">
    <location>
        <begin position="322"/>
        <end position="332"/>
    </location>
</feature>
<dbReference type="SUPFAM" id="SSF53474">
    <property type="entry name" value="alpha/beta-Hydrolases"/>
    <property type="match status" value="1"/>
</dbReference>
<evidence type="ECO:0000313" key="3">
    <source>
        <dbReference type="EMBL" id="CAA9498561.1"/>
    </source>
</evidence>
<accession>A0A6J4SHD4</accession>
<feature type="region of interest" description="Disordered" evidence="1">
    <location>
        <begin position="313"/>
        <end position="332"/>
    </location>
</feature>
<reference evidence="3" key="1">
    <citation type="submission" date="2020-02" db="EMBL/GenBank/DDBJ databases">
        <authorList>
            <person name="Meier V. D."/>
        </authorList>
    </citation>
    <scope>NUCLEOTIDE SEQUENCE</scope>
    <source>
        <strain evidence="3">AVDCRST_MAG45</strain>
    </source>
</reference>
<dbReference type="InterPro" id="IPR000073">
    <property type="entry name" value="AB_hydrolase_1"/>
</dbReference>
<dbReference type="InterPro" id="IPR029058">
    <property type="entry name" value="AB_hydrolase_fold"/>
</dbReference>
<evidence type="ECO:0000256" key="1">
    <source>
        <dbReference type="SAM" id="MobiDB-lite"/>
    </source>
</evidence>
<dbReference type="Pfam" id="PF00561">
    <property type="entry name" value="Abhydrolase_1"/>
    <property type="match status" value="1"/>
</dbReference>
<dbReference type="PANTHER" id="PTHR43433">
    <property type="entry name" value="HYDROLASE, ALPHA/BETA FOLD FAMILY PROTEIN"/>
    <property type="match status" value="1"/>
</dbReference>
<name>A0A6J4SHD4_9ACTN</name>
<sequence>MPYAPYGPRLYYERHGSGEPLLFITGFTISAAVFEPVLPMYAEHFDVITYDNRWSGRSPKPLRLTSIPELAADAAGLLEALEVESAHVYGLSMGAMIAQELALRFPERVRGLILGGGTPGGPRAVLPYLGQLRSILAHAATKMPREEFPWIGAFLFSDEFRREHPEQVRELVPLFVRHFAPPWGINAHWWATVFHDTVSRLGQVQAPTLVMQGGEDGMAPFGVAELLAERIPEAELAIVSGSGHAYPLEQPEESLRILLEWLEARSPIPAGAPREDLAVHVEPLTRALALQIGALRTGHSLAGWATDLLRGSNGRGSLAAGEGERPAPRPSR</sequence>
<dbReference type="PANTHER" id="PTHR43433:SF5">
    <property type="entry name" value="AB HYDROLASE-1 DOMAIN-CONTAINING PROTEIN"/>
    <property type="match status" value="1"/>
</dbReference>
<dbReference type="Gene3D" id="3.40.50.1820">
    <property type="entry name" value="alpha/beta hydrolase"/>
    <property type="match status" value="1"/>
</dbReference>
<organism evidence="3">
    <name type="scientific">uncultured Solirubrobacterales bacterium</name>
    <dbReference type="NCBI Taxonomy" id="768556"/>
    <lineage>
        <taxon>Bacteria</taxon>
        <taxon>Bacillati</taxon>
        <taxon>Actinomycetota</taxon>
        <taxon>Thermoleophilia</taxon>
        <taxon>Solirubrobacterales</taxon>
        <taxon>environmental samples</taxon>
    </lineage>
</organism>
<dbReference type="PRINTS" id="PR00111">
    <property type="entry name" value="ABHYDROLASE"/>
</dbReference>